<evidence type="ECO:0008006" key="5">
    <source>
        <dbReference type="Google" id="ProtNLM"/>
    </source>
</evidence>
<keyword evidence="4" id="KW-1185">Reference proteome</keyword>
<evidence type="ECO:0000313" key="4">
    <source>
        <dbReference type="Proteomes" id="UP000307602"/>
    </source>
</evidence>
<dbReference type="EMBL" id="SRSO01000033">
    <property type="protein sequence ID" value="TGV00826.1"/>
    <property type="molecule type" value="Genomic_DNA"/>
</dbReference>
<keyword evidence="1" id="KW-0175">Coiled coil</keyword>
<dbReference type="Proteomes" id="UP000307602">
    <property type="component" value="Unassembled WGS sequence"/>
</dbReference>
<feature type="coiled-coil region" evidence="1">
    <location>
        <begin position="256"/>
        <end position="332"/>
    </location>
</feature>
<dbReference type="RefSeq" id="WP_135878607.1">
    <property type="nucleotide sequence ID" value="NZ_SRSO01000033.1"/>
</dbReference>
<accession>A0A4S1DS84</accession>
<dbReference type="AlphaFoldDB" id="A0A4S1DS84"/>
<sequence length="526" mass="60116">MNNTIIKIKLFALSLLVTGGLMAQQKLEKVSQSIKVNKDVTIDLNTSHCNLVIDTWNKDAIEIEAYIEGDELSKEALENALKNWDVDVDASSGLVKIKTKGTGGNSWVYNSSHNDNEAVHALLEELKFELADLPEVLIDGVDFVMPEVPELPEMPQLPVMPELPELPKLPEGVNEIHFDYKAYKKDGEKYLEEYTQKFESKFGKDYAEKMEAWGEKFGKEWGEKYGKQMEAWGEKFGKEWEEKYGKQMEEWGERFAEKMESQAERIEARAEQIERRKEHAERRKEHMEKHAEKRKEYMEKHVKALEKRAANREKLIKNRKVLIERLVNKESNSKIKRTIKIKMPKKAKLKVNVRHGEIEFAANVDDLKAELSHTKFTAYSINGSSTSVNASYSPVYVTYWNLGELNLRYTKDVELGHVKHMVLNSNSSNITIKNLLGSAMIDGNIGDLKILDIGDTFSNLNIIIQNSNAVISLPKVNYNLQYKGNRSHVSHPKEKLNHNISNFSTGSLASGKSILVNAKYSHVIMQ</sequence>
<organism evidence="3 4">
    <name type="scientific">Flavivirga rizhaonensis</name>
    <dbReference type="NCBI Taxonomy" id="2559571"/>
    <lineage>
        <taxon>Bacteria</taxon>
        <taxon>Pseudomonadati</taxon>
        <taxon>Bacteroidota</taxon>
        <taxon>Flavobacteriia</taxon>
        <taxon>Flavobacteriales</taxon>
        <taxon>Flavobacteriaceae</taxon>
        <taxon>Flavivirga</taxon>
    </lineage>
</organism>
<reference evidence="3 4" key="1">
    <citation type="submission" date="2019-04" db="EMBL/GenBank/DDBJ databases">
        <authorList>
            <person name="Liu A."/>
        </authorList>
    </citation>
    <scope>NUCLEOTIDE SEQUENCE [LARGE SCALE GENOMIC DNA]</scope>
    <source>
        <strain evidence="3 4">RZ03</strain>
    </source>
</reference>
<dbReference type="OrthoDB" id="1420424at2"/>
<protein>
    <recommendedName>
        <fullName evidence="5">Adhesin domain-containing protein</fullName>
    </recommendedName>
</protein>
<evidence type="ECO:0000256" key="2">
    <source>
        <dbReference type="SAM" id="SignalP"/>
    </source>
</evidence>
<evidence type="ECO:0000256" key="1">
    <source>
        <dbReference type="SAM" id="Coils"/>
    </source>
</evidence>
<feature type="signal peptide" evidence="2">
    <location>
        <begin position="1"/>
        <end position="23"/>
    </location>
</feature>
<gene>
    <name evidence="3" type="ORF">EM932_18040</name>
</gene>
<comment type="caution">
    <text evidence="3">The sequence shown here is derived from an EMBL/GenBank/DDBJ whole genome shotgun (WGS) entry which is preliminary data.</text>
</comment>
<feature type="chain" id="PRO_5020405523" description="Adhesin domain-containing protein" evidence="2">
    <location>
        <begin position="24"/>
        <end position="526"/>
    </location>
</feature>
<evidence type="ECO:0000313" key="3">
    <source>
        <dbReference type="EMBL" id="TGV00826.1"/>
    </source>
</evidence>
<keyword evidence="2" id="KW-0732">Signal</keyword>
<name>A0A4S1DS84_9FLAO</name>
<proteinExistence type="predicted"/>